<dbReference type="InterPro" id="IPR001898">
    <property type="entry name" value="SLC13A/DASS"/>
</dbReference>
<name>A0A9D2QH71_9CORY</name>
<feature type="transmembrane region" description="Helical" evidence="8">
    <location>
        <begin position="170"/>
        <end position="192"/>
    </location>
</feature>
<dbReference type="GO" id="GO:1905039">
    <property type="term" value="P:carboxylic acid transmembrane transport"/>
    <property type="evidence" value="ECO:0007669"/>
    <property type="project" value="UniProtKB-ARBA"/>
</dbReference>
<dbReference type="GO" id="GO:0005886">
    <property type="term" value="C:plasma membrane"/>
    <property type="evidence" value="ECO:0007669"/>
    <property type="project" value="TreeGrafter"/>
</dbReference>
<comment type="subcellular location">
    <subcellularLocation>
        <location evidence="1">Membrane</location>
        <topology evidence="1">Multi-pass membrane protein</topology>
    </subcellularLocation>
</comment>
<evidence type="ECO:0000256" key="4">
    <source>
        <dbReference type="ARBA" id="ARBA00022692"/>
    </source>
</evidence>
<feature type="transmembrane region" description="Helical" evidence="8">
    <location>
        <begin position="331"/>
        <end position="350"/>
    </location>
</feature>
<reference evidence="9" key="1">
    <citation type="journal article" date="2021" name="PeerJ">
        <title>Extensive microbial diversity within the chicken gut microbiome revealed by metagenomics and culture.</title>
        <authorList>
            <person name="Gilroy R."/>
            <person name="Ravi A."/>
            <person name="Getino M."/>
            <person name="Pursley I."/>
            <person name="Horton D.L."/>
            <person name="Alikhan N.F."/>
            <person name="Baker D."/>
            <person name="Gharbi K."/>
            <person name="Hall N."/>
            <person name="Watson M."/>
            <person name="Adriaenssens E.M."/>
            <person name="Foster-Nyarko E."/>
            <person name="Jarju S."/>
            <person name="Secka A."/>
            <person name="Antonio M."/>
            <person name="Oren A."/>
            <person name="Chaudhuri R.R."/>
            <person name="La Ragione R."/>
            <person name="Hildebrand F."/>
            <person name="Pallen M.J."/>
        </authorList>
    </citation>
    <scope>NUCLEOTIDE SEQUENCE</scope>
    <source>
        <strain evidence="9">ChiHjej13B12-4958</strain>
    </source>
</reference>
<evidence type="ECO:0000313" key="9">
    <source>
        <dbReference type="EMBL" id="HJC86014.1"/>
    </source>
</evidence>
<dbReference type="PANTHER" id="PTHR10283">
    <property type="entry name" value="SOLUTE CARRIER FAMILY 13 MEMBER"/>
    <property type="match status" value="1"/>
</dbReference>
<evidence type="ECO:0000256" key="7">
    <source>
        <dbReference type="ARBA" id="ARBA00031174"/>
    </source>
</evidence>
<feature type="transmembrane region" description="Helical" evidence="8">
    <location>
        <begin position="480"/>
        <end position="502"/>
    </location>
</feature>
<dbReference type="NCBIfam" id="TIGR00785">
    <property type="entry name" value="dass"/>
    <property type="match status" value="1"/>
</dbReference>
<keyword evidence="4 8" id="KW-0812">Transmembrane</keyword>
<dbReference type="AlphaFoldDB" id="A0A9D2QH71"/>
<organism evidence="9 10">
    <name type="scientific">Candidatus Corynebacterium faecigallinarum</name>
    <dbReference type="NCBI Taxonomy" id="2838528"/>
    <lineage>
        <taxon>Bacteria</taxon>
        <taxon>Bacillati</taxon>
        <taxon>Actinomycetota</taxon>
        <taxon>Actinomycetes</taxon>
        <taxon>Mycobacteriales</taxon>
        <taxon>Corynebacteriaceae</taxon>
        <taxon>Corynebacterium</taxon>
    </lineage>
</organism>
<feature type="transmembrane region" description="Helical" evidence="8">
    <location>
        <begin position="276"/>
        <end position="298"/>
    </location>
</feature>
<protein>
    <recommendedName>
        <fullName evidence="3">Sodium-dependent dicarboxylate transporter SdcS</fullName>
    </recommendedName>
    <alternativeName>
        <fullName evidence="7">Na(+)/dicarboxylate symporter</fullName>
    </alternativeName>
</protein>
<dbReference type="GO" id="GO:0008514">
    <property type="term" value="F:organic anion transmembrane transporter activity"/>
    <property type="evidence" value="ECO:0007669"/>
    <property type="project" value="UniProtKB-ARBA"/>
</dbReference>
<reference evidence="9" key="2">
    <citation type="submission" date="2021-04" db="EMBL/GenBank/DDBJ databases">
        <authorList>
            <person name="Gilroy R."/>
        </authorList>
    </citation>
    <scope>NUCLEOTIDE SEQUENCE</scope>
    <source>
        <strain evidence="9">ChiHjej13B12-4958</strain>
    </source>
</reference>
<accession>A0A9D2QH71</accession>
<feature type="transmembrane region" description="Helical" evidence="8">
    <location>
        <begin position="455"/>
        <end position="474"/>
    </location>
</feature>
<feature type="transmembrane region" description="Helical" evidence="8">
    <location>
        <begin position="95"/>
        <end position="112"/>
    </location>
</feature>
<evidence type="ECO:0000256" key="5">
    <source>
        <dbReference type="ARBA" id="ARBA00022989"/>
    </source>
</evidence>
<sequence>MSDKDGNTAPPDVAEDTDAAAALATKGPEGALVRGEAGVERANNKKKFIGLGVGLALAVLVYFIFPDNAAELADSAELANLQDDAERVGPFDLEAIRITAAIMVLMGALWMTGALPLAATALIPLVAFPVFQIAGFGDVSSSYADSIIFLFLGGFVLALGIQRWGLHRRVALLVVLAVGTKPKQLVLGFMVATGFVSMWVSNTATAVVMLPIGVSVLALTAEKVGGHKNQKKFASALMLAIAYAASIGSLGTLIGTPPNALMAAYMNNTHGIEIGFGKWMLVGMPMAIVFTVLAWLALITVFKPEMKEIPGGKELIKQEIANMGKISRAEITAGIIFLCTAVAWISFPLLASYADWWNITIDDSTIAMTAAVLMYVIPVNDRGTRVMDWEHSKEIPWDVLILFGGGLALSSMVTASGLSLWIGEMAKGMGGLPIVLLVFAIAVVVLFLTEFTSNTATSATFIPIMGGVATGIGLTGDGLINVLILVIPTALAATCAFMLPVATPPNAIAYGSGYVKAGDMLKGGIWLNVIAVFLITITVFALAVPVFGLTFG</sequence>
<feature type="transmembrane region" description="Helical" evidence="8">
    <location>
        <begin position="143"/>
        <end position="161"/>
    </location>
</feature>
<dbReference type="Pfam" id="PF00939">
    <property type="entry name" value="Na_sulph_symp"/>
    <property type="match status" value="1"/>
</dbReference>
<evidence type="ECO:0000313" key="10">
    <source>
        <dbReference type="Proteomes" id="UP000823858"/>
    </source>
</evidence>
<dbReference type="CDD" id="cd01115">
    <property type="entry name" value="SLC13_permease"/>
    <property type="match status" value="1"/>
</dbReference>
<keyword evidence="5 8" id="KW-1133">Transmembrane helix</keyword>
<feature type="transmembrane region" description="Helical" evidence="8">
    <location>
        <begin position="119"/>
        <end position="137"/>
    </location>
</feature>
<feature type="transmembrane region" description="Helical" evidence="8">
    <location>
        <begin position="356"/>
        <end position="378"/>
    </location>
</feature>
<proteinExistence type="inferred from homology"/>
<evidence type="ECO:0000256" key="6">
    <source>
        <dbReference type="ARBA" id="ARBA00023136"/>
    </source>
</evidence>
<feature type="transmembrane region" description="Helical" evidence="8">
    <location>
        <begin position="48"/>
        <end position="65"/>
    </location>
</feature>
<keyword evidence="6 8" id="KW-0472">Membrane</keyword>
<feature type="transmembrane region" description="Helical" evidence="8">
    <location>
        <begin position="233"/>
        <end position="256"/>
    </location>
</feature>
<gene>
    <name evidence="9" type="ORF">H9751_10835</name>
</gene>
<dbReference type="EMBL" id="DWVP01000024">
    <property type="protein sequence ID" value="HJC86014.1"/>
    <property type="molecule type" value="Genomic_DNA"/>
</dbReference>
<feature type="transmembrane region" description="Helical" evidence="8">
    <location>
        <begin position="523"/>
        <end position="547"/>
    </location>
</feature>
<dbReference type="Proteomes" id="UP000823858">
    <property type="component" value="Unassembled WGS sequence"/>
</dbReference>
<evidence type="ECO:0000256" key="1">
    <source>
        <dbReference type="ARBA" id="ARBA00004141"/>
    </source>
</evidence>
<evidence type="ECO:0000256" key="8">
    <source>
        <dbReference type="SAM" id="Phobius"/>
    </source>
</evidence>
<dbReference type="PANTHER" id="PTHR10283:SF82">
    <property type="entry name" value="SOLUTE CARRIER FAMILY 13 MEMBER 2"/>
    <property type="match status" value="1"/>
</dbReference>
<evidence type="ECO:0000256" key="3">
    <source>
        <dbReference type="ARBA" id="ARBA00020150"/>
    </source>
</evidence>
<feature type="transmembrane region" description="Helical" evidence="8">
    <location>
        <begin position="399"/>
        <end position="422"/>
    </location>
</feature>
<comment type="caution">
    <text evidence="9">The sequence shown here is derived from an EMBL/GenBank/DDBJ whole genome shotgun (WGS) entry which is preliminary data.</text>
</comment>
<evidence type="ECO:0000256" key="2">
    <source>
        <dbReference type="ARBA" id="ARBA00006772"/>
    </source>
</evidence>
<feature type="transmembrane region" description="Helical" evidence="8">
    <location>
        <begin position="428"/>
        <end position="448"/>
    </location>
</feature>
<feature type="transmembrane region" description="Helical" evidence="8">
    <location>
        <begin position="198"/>
        <end position="221"/>
    </location>
</feature>
<comment type="similarity">
    <text evidence="2">Belongs to the SLC13A/DASS transporter (TC 2.A.47) family. NADC subfamily.</text>
</comment>